<accession>A0ABQ9G339</accession>
<comment type="caution">
    <text evidence="1">The sequence shown here is derived from an EMBL/GenBank/DDBJ whole genome shotgun (WGS) entry which is preliminary data.</text>
</comment>
<protein>
    <submittedName>
        <fullName evidence="1">Uncharacterized protein</fullName>
    </submittedName>
</protein>
<evidence type="ECO:0000313" key="2">
    <source>
        <dbReference type="Proteomes" id="UP001159363"/>
    </source>
</evidence>
<keyword evidence="2" id="KW-1185">Reference proteome</keyword>
<sequence>MNGVHTSLKDIQSGKTGLALTGYSIQGLVVAAKWRIIQFIGNMLADECLSSAFFNISATNCSTSMLDVTSFLRLPADSFLHVLTDDGVGDGLMVVPKLSGSCRWQGCTHNTAKRKWINTLELKEVP</sequence>
<evidence type="ECO:0000313" key="1">
    <source>
        <dbReference type="EMBL" id="KAJ8866889.1"/>
    </source>
</evidence>
<organism evidence="1 2">
    <name type="scientific">Dryococelus australis</name>
    <dbReference type="NCBI Taxonomy" id="614101"/>
    <lineage>
        <taxon>Eukaryota</taxon>
        <taxon>Metazoa</taxon>
        <taxon>Ecdysozoa</taxon>
        <taxon>Arthropoda</taxon>
        <taxon>Hexapoda</taxon>
        <taxon>Insecta</taxon>
        <taxon>Pterygota</taxon>
        <taxon>Neoptera</taxon>
        <taxon>Polyneoptera</taxon>
        <taxon>Phasmatodea</taxon>
        <taxon>Verophasmatodea</taxon>
        <taxon>Anareolatae</taxon>
        <taxon>Phasmatidae</taxon>
        <taxon>Eurycanthinae</taxon>
        <taxon>Dryococelus</taxon>
    </lineage>
</organism>
<dbReference type="EMBL" id="JARBHB010000016">
    <property type="protein sequence ID" value="KAJ8866889.1"/>
    <property type="molecule type" value="Genomic_DNA"/>
</dbReference>
<name>A0ABQ9G339_9NEOP</name>
<dbReference type="Proteomes" id="UP001159363">
    <property type="component" value="Chromosome 15"/>
</dbReference>
<proteinExistence type="predicted"/>
<reference evidence="1 2" key="1">
    <citation type="submission" date="2023-02" db="EMBL/GenBank/DDBJ databases">
        <title>LHISI_Scaffold_Assembly.</title>
        <authorList>
            <person name="Stuart O.P."/>
            <person name="Cleave R."/>
            <person name="Magrath M.J.L."/>
            <person name="Mikheyev A.S."/>
        </authorList>
    </citation>
    <scope>NUCLEOTIDE SEQUENCE [LARGE SCALE GENOMIC DNA]</scope>
    <source>
        <strain evidence="1">Daus_M_001</strain>
        <tissue evidence="1">Leg muscle</tissue>
    </source>
</reference>
<gene>
    <name evidence="1" type="ORF">PR048_032751</name>
</gene>